<reference evidence="2" key="1">
    <citation type="journal article" date="2021" name="Nat. Commun.">
        <title>Genetic determinants of endophytism in the Arabidopsis root mycobiome.</title>
        <authorList>
            <person name="Mesny F."/>
            <person name="Miyauchi S."/>
            <person name="Thiergart T."/>
            <person name="Pickel B."/>
            <person name="Atanasova L."/>
            <person name="Karlsson M."/>
            <person name="Huettel B."/>
            <person name="Barry K.W."/>
            <person name="Haridas S."/>
            <person name="Chen C."/>
            <person name="Bauer D."/>
            <person name="Andreopoulos W."/>
            <person name="Pangilinan J."/>
            <person name="LaButti K."/>
            <person name="Riley R."/>
            <person name="Lipzen A."/>
            <person name="Clum A."/>
            <person name="Drula E."/>
            <person name="Henrissat B."/>
            <person name="Kohler A."/>
            <person name="Grigoriev I.V."/>
            <person name="Martin F.M."/>
            <person name="Hacquard S."/>
        </authorList>
    </citation>
    <scope>NUCLEOTIDE SEQUENCE</scope>
    <source>
        <strain evidence="2">MPI-CAGE-AT-0147</strain>
    </source>
</reference>
<feature type="non-terminal residue" evidence="2">
    <location>
        <position position="1"/>
    </location>
</feature>
<dbReference type="OrthoDB" id="3200163at2759"/>
<comment type="caution">
    <text evidence="2">The sequence shown here is derived from an EMBL/GenBank/DDBJ whole genome shotgun (WGS) entry which is preliminary data.</text>
</comment>
<proteinExistence type="predicted"/>
<sequence>VSGTLYLQSSKLLFQQLVSMSSTSLLMPPLPLQVADAMYKVVLERIQVDASQSPAEQLKQLLLVSNELTLTHVGPDVTLHPVIDGEIVRSKLSSTQWGSADVSSVIPGTNWCRRLLIGDCQHDSTIMKPAFLARKAGIANAFKKSMTNHLPSTWANNSNDSTPLQALLEAYNITTETPDDEALTNILQVLNDALFYTPVFTIAQSFPRRSFVYLFNEPNPWDGPSRGEAVHILDVAFLFQNFNEHLDAKQAESAREFGRDLIAFVNGQEPFPTHDAQAGGAKVYGPPSKAGSAFVKSKDPADYGRRSANWQLSQAFGWDNLAFALSLFIAGQ</sequence>
<dbReference type="EMBL" id="JAGMUV010000004">
    <property type="protein sequence ID" value="KAH7161038.1"/>
    <property type="molecule type" value="Genomic_DNA"/>
</dbReference>
<organism evidence="2 3">
    <name type="scientific">Dactylonectria macrodidyma</name>
    <dbReference type="NCBI Taxonomy" id="307937"/>
    <lineage>
        <taxon>Eukaryota</taxon>
        <taxon>Fungi</taxon>
        <taxon>Dikarya</taxon>
        <taxon>Ascomycota</taxon>
        <taxon>Pezizomycotina</taxon>
        <taxon>Sordariomycetes</taxon>
        <taxon>Hypocreomycetidae</taxon>
        <taxon>Hypocreales</taxon>
        <taxon>Nectriaceae</taxon>
        <taxon>Dactylonectria</taxon>
    </lineage>
</organism>
<evidence type="ECO:0000313" key="2">
    <source>
        <dbReference type="EMBL" id="KAH7161038.1"/>
    </source>
</evidence>
<feature type="domain" description="Carboxylesterase type B" evidence="1">
    <location>
        <begin position="7"/>
        <end position="266"/>
    </location>
</feature>
<dbReference type="Pfam" id="PF00135">
    <property type="entry name" value="COesterase"/>
    <property type="match status" value="1"/>
</dbReference>
<dbReference type="Proteomes" id="UP000738349">
    <property type="component" value="Unassembled WGS sequence"/>
</dbReference>
<protein>
    <recommendedName>
        <fullName evidence="1">Carboxylesterase type B domain-containing protein</fullName>
    </recommendedName>
</protein>
<name>A0A9P9FGE2_9HYPO</name>
<dbReference type="PANTHER" id="PTHR11559">
    <property type="entry name" value="CARBOXYLESTERASE"/>
    <property type="match status" value="1"/>
</dbReference>
<dbReference type="SUPFAM" id="SSF53474">
    <property type="entry name" value="alpha/beta-Hydrolases"/>
    <property type="match status" value="1"/>
</dbReference>
<evidence type="ECO:0000259" key="1">
    <source>
        <dbReference type="Pfam" id="PF00135"/>
    </source>
</evidence>
<dbReference type="Gene3D" id="3.40.50.1820">
    <property type="entry name" value="alpha/beta hydrolase"/>
    <property type="match status" value="1"/>
</dbReference>
<dbReference type="InterPro" id="IPR002018">
    <property type="entry name" value="CarbesteraseB"/>
</dbReference>
<dbReference type="InterPro" id="IPR029058">
    <property type="entry name" value="AB_hydrolase_fold"/>
</dbReference>
<evidence type="ECO:0000313" key="3">
    <source>
        <dbReference type="Proteomes" id="UP000738349"/>
    </source>
</evidence>
<keyword evidence="3" id="KW-1185">Reference proteome</keyword>
<gene>
    <name evidence="2" type="ORF">EDB81DRAFT_643232</name>
</gene>
<dbReference type="AlphaFoldDB" id="A0A9P9FGE2"/>
<accession>A0A9P9FGE2</accession>
<dbReference type="InterPro" id="IPR050309">
    <property type="entry name" value="Type-B_Carboxylest/Lipase"/>
</dbReference>